<accession>A0A385EE87</accession>
<name>A0A385EE87_9CAUD</name>
<sequence>MTSYERLKKALEQNKDSFETDDDGIICVKECAIAAAVKRFKDEYDGS</sequence>
<organism evidence="1">
    <name type="scientific">Salmonella virus VSiP</name>
    <dbReference type="NCBI Taxonomy" id="2301721"/>
    <lineage>
        <taxon>Viruses</taxon>
        <taxon>Duplodnaviria</taxon>
        <taxon>Heunggongvirae</taxon>
        <taxon>Uroviricota</taxon>
        <taxon>Caudoviricetes</taxon>
        <taxon>Sarkviridae</taxon>
        <taxon>Guernseyvirinae</taxon>
        <taxon>Cornellvirus</taxon>
        <taxon>Cornellvirus VSiP</taxon>
    </lineage>
</organism>
<reference evidence="1" key="1">
    <citation type="submission" date="2018-06" db="EMBL/GenBank/DDBJ databases">
        <title>Complete genome sequence of Salmonella Infantis bacteriophage VSiP.</title>
        <authorList>
            <person name="Volozhantsev N."/>
            <person name="Denisenko E."/>
            <person name="Verevkin V."/>
            <person name="Myakinina V."/>
            <person name="Kislichkina A."/>
            <person name="Krasilnikova V."/>
        </authorList>
    </citation>
    <scope>NUCLEOTIDE SEQUENCE [LARGE SCALE GENOMIC DNA]</scope>
</reference>
<protein>
    <submittedName>
        <fullName evidence="1">Uncharacterized protein</fullName>
    </submittedName>
</protein>
<evidence type="ECO:0000313" key="2">
    <source>
        <dbReference type="Proteomes" id="UP000262209"/>
    </source>
</evidence>
<evidence type="ECO:0000313" key="1">
    <source>
        <dbReference type="EMBL" id="AXQ70191.1"/>
    </source>
</evidence>
<gene>
    <name evidence="1" type="ORF">vsip_06</name>
</gene>
<dbReference type="EMBL" id="MH424444">
    <property type="protein sequence ID" value="AXQ70191.1"/>
    <property type="molecule type" value="Genomic_DNA"/>
</dbReference>
<dbReference type="Proteomes" id="UP000262209">
    <property type="component" value="Segment"/>
</dbReference>
<proteinExistence type="predicted"/>
<keyword evidence="2" id="KW-1185">Reference proteome</keyword>